<dbReference type="InterPro" id="IPR024311">
    <property type="entry name" value="Lipocalin-like"/>
</dbReference>
<evidence type="ECO:0000313" key="4">
    <source>
        <dbReference type="Proteomes" id="UP000189935"/>
    </source>
</evidence>
<keyword evidence="1" id="KW-0732">Signal</keyword>
<gene>
    <name evidence="3" type="ORF">SAMN05444159_2606</name>
</gene>
<dbReference type="EMBL" id="LT670844">
    <property type="protein sequence ID" value="SHK17090.1"/>
    <property type="molecule type" value="Genomic_DNA"/>
</dbReference>
<evidence type="ECO:0000313" key="3">
    <source>
        <dbReference type="EMBL" id="SHK17090.1"/>
    </source>
</evidence>
<dbReference type="RefSeq" id="WP_172842037.1">
    <property type="nucleotide sequence ID" value="NZ_LT670844.1"/>
</dbReference>
<feature type="signal peptide" evidence="1">
    <location>
        <begin position="1"/>
        <end position="23"/>
    </location>
</feature>
<proteinExistence type="predicted"/>
<protein>
    <submittedName>
        <fullName evidence="3">Lipocalin-like domain-containing protein</fullName>
    </submittedName>
</protein>
<accession>A0A1M6QAC4</accession>
<feature type="chain" id="PRO_5012974649" evidence="1">
    <location>
        <begin position="24"/>
        <end position="168"/>
    </location>
</feature>
<evidence type="ECO:0000259" key="2">
    <source>
        <dbReference type="Pfam" id="PF13924"/>
    </source>
</evidence>
<dbReference type="AlphaFoldDB" id="A0A1M6QAC4"/>
<organism evidence="3 4">
    <name type="scientific">Bradyrhizobium lablabi</name>
    <dbReference type="NCBI Taxonomy" id="722472"/>
    <lineage>
        <taxon>Bacteria</taxon>
        <taxon>Pseudomonadati</taxon>
        <taxon>Pseudomonadota</taxon>
        <taxon>Alphaproteobacteria</taxon>
        <taxon>Hyphomicrobiales</taxon>
        <taxon>Nitrobacteraceae</taxon>
        <taxon>Bradyrhizobium</taxon>
    </lineage>
</organism>
<sequence length="168" mass="18351">MQRIIASFGLIALMLGAADPASALSPEDLVGTWKMLSTVRQVEGSDKVIENLGEHPKGILIITQDHRFMIIETGDGRKAASTTEEFAALQKSELAYSGLVTFSPDPNNSQGLKMTNKVDIAWNEEWTGTDQTRFLSLDGNRLTIPTPLLKNPISGEMATSTLVFERSK</sequence>
<dbReference type="Proteomes" id="UP000189935">
    <property type="component" value="Chromosome I"/>
</dbReference>
<name>A0A1M6QAC4_9BRAD</name>
<reference evidence="3 4" key="1">
    <citation type="submission" date="2016-11" db="EMBL/GenBank/DDBJ databases">
        <authorList>
            <person name="Jaros S."/>
            <person name="Januszkiewicz K."/>
            <person name="Wedrychowicz H."/>
        </authorList>
    </citation>
    <scope>NUCLEOTIDE SEQUENCE [LARGE SCALE GENOMIC DNA]</scope>
    <source>
        <strain evidence="3 4">GAS499</strain>
    </source>
</reference>
<dbReference type="Pfam" id="PF13924">
    <property type="entry name" value="Lipocalin_5"/>
    <property type="match status" value="1"/>
</dbReference>
<evidence type="ECO:0000256" key="1">
    <source>
        <dbReference type="SAM" id="SignalP"/>
    </source>
</evidence>
<feature type="domain" description="Lipocalin-like" evidence="2">
    <location>
        <begin position="30"/>
        <end position="166"/>
    </location>
</feature>